<dbReference type="PANTHER" id="PTHR31099:SF28">
    <property type="entry name" value="F5J5.12"/>
    <property type="match status" value="1"/>
</dbReference>
<feature type="coiled-coil region" evidence="1">
    <location>
        <begin position="543"/>
        <end position="598"/>
    </location>
</feature>
<evidence type="ECO:0000256" key="2">
    <source>
        <dbReference type="SAM" id="MobiDB-lite"/>
    </source>
</evidence>
<proteinExistence type="predicted"/>
<reference evidence="4" key="1">
    <citation type="submission" date="2018-02" db="EMBL/GenBank/DDBJ databases">
        <authorList>
            <person name="Cohen D.B."/>
            <person name="Kent A.D."/>
        </authorList>
    </citation>
    <scope>NUCLEOTIDE SEQUENCE</scope>
</reference>
<dbReference type="Pfam" id="PF04195">
    <property type="entry name" value="Transposase_28"/>
    <property type="match status" value="1"/>
</dbReference>
<feature type="compositionally biased region" description="Polar residues" evidence="2">
    <location>
        <begin position="144"/>
        <end position="154"/>
    </location>
</feature>
<protein>
    <recommendedName>
        <fullName evidence="3">Transposase (putative) gypsy type domain-containing protein</fullName>
    </recommendedName>
</protein>
<feature type="domain" description="Transposase (putative) gypsy type" evidence="3">
    <location>
        <begin position="211"/>
        <end position="250"/>
    </location>
</feature>
<dbReference type="PANTHER" id="PTHR31099">
    <property type="entry name" value="OS06G0165300 PROTEIN"/>
    <property type="match status" value="1"/>
</dbReference>
<evidence type="ECO:0000313" key="4">
    <source>
        <dbReference type="EMBL" id="SPC89044.1"/>
    </source>
</evidence>
<gene>
    <name evidence="4" type="ORF">FSB_LOCUS16926</name>
</gene>
<evidence type="ECO:0000259" key="3">
    <source>
        <dbReference type="Pfam" id="PF04195"/>
    </source>
</evidence>
<accession>A0A2N9FQM3</accession>
<feature type="region of interest" description="Disordered" evidence="2">
    <location>
        <begin position="432"/>
        <end position="454"/>
    </location>
</feature>
<dbReference type="EMBL" id="OIVN01001039">
    <property type="protein sequence ID" value="SPC89044.1"/>
    <property type="molecule type" value="Genomic_DNA"/>
</dbReference>
<dbReference type="InterPro" id="IPR007321">
    <property type="entry name" value="Transposase_28"/>
</dbReference>
<evidence type="ECO:0000256" key="1">
    <source>
        <dbReference type="SAM" id="Coils"/>
    </source>
</evidence>
<dbReference type="AlphaFoldDB" id="A0A2N9FQM3"/>
<feature type="region of interest" description="Disordered" evidence="2">
    <location>
        <begin position="123"/>
        <end position="156"/>
    </location>
</feature>
<sequence>MPPTPYCRHVVTTCGVLSRSGGFQITLRVLWELGTSLNEESSFQAASDTCRHLIGRRARDVVLFTENNLGPPPLEGYVSSDSVLHRLAAKLYSIVCPALSSWEGIRNRMAANEAEWSLPLSEELPEGLSDESPGRVTKGDSSEAVPSTSGTRQSTRVDRSWKALSYFSKVTQDDIDRMRRRYQIPDDVVLRIPDFDERACSPKYEGDVTFYEADLRAGLRFPMQPFVRELLDFLGLAPGQVNPNGWRTIIACMVMWRVSSNGSEDLTVDEFLFCYKPCQIALSRGFWTFKNRDANTRIVQGLPLSDRIWKDKYFFVCGDNWERLPQEDPRDFVGIRRSWGTPSSSVLDRPLLNSIWQQRILKILDIEDRRYNVYIEPDLLASFSLGPVPSSTVKALARANKKRVNTMKLNKSRLRQLAQSGEVAVDPAVLKRKRAGEGSSRQTEEVIPRPPPQEVVPNVKDVPPVVLVDLELNPPADPSVATVSQNPHVAMDRAKAAFTSKDMDDYAAAHTEDVHYLLVHSLMRGLNEAMVVSKRCIAVEEKLATLRAKYMADEAEMKNAKRAVLELTRDRRDALDEADKLKKELKAKDDDIKAVSDAKDKAVADFKHLVSQIEGAKGAAVSEFRSSEAFEDTVTRYFLSGFEAFRKQAVQRFPGLDFSALQPYDDVDSVADVSQDQAGDDDVSSK</sequence>
<name>A0A2N9FQM3_FAGSY</name>
<organism evidence="4">
    <name type="scientific">Fagus sylvatica</name>
    <name type="common">Beechnut</name>
    <dbReference type="NCBI Taxonomy" id="28930"/>
    <lineage>
        <taxon>Eukaryota</taxon>
        <taxon>Viridiplantae</taxon>
        <taxon>Streptophyta</taxon>
        <taxon>Embryophyta</taxon>
        <taxon>Tracheophyta</taxon>
        <taxon>Spermatophyta</taxon>
        <taxon>Magnoliopsida</taxon>
        <taxon>eudicotyledons</taxon>
        <taxon>Gunneridae</taxon>
        <taxon>Pentapetalae</taxon>
        <taxon>rosids</taxon>
        <taxon>fabids</taxon>
        <taxon>Fagales</taxon>
        <taxon>Fagaceae</taxon>
        <taxon>Fagus</taxon>
    </lineage>
</organism>
<keyword evidence="1" id="KW-0175">Coiled coil</keyword>